<name>A0A1M5TMP9_9BRAD</name>
<dbReference type="InterPro" id="IPR036237">
    <property type="entry name" value="Xyl_isomerase-like_sf"/>
</dbReference>
<evidence type="ECO:0000256" key="1">
    <source>
        <dbReference type="HAMAP-Rule" id="MF_00697"/>
    </source>
</evidence>
<accession>A0A1M5TMP9</accession>
<dbReference type="EMBL" id="LT670817">
    <property type="protein sequence ID" value="SHH51936.1"/>
    <property type="molecule type" value="Genomic_DNA"/>
</dbReference>
<evidence type="ECO:0000313" key="3">
    <source>
        <dbReference type="Proteomes" id="UP000189796"/>
    </source>
</evidence>
<dbReference type="PANTHER" id="PTHR42194:SF1">
    <property type="entry name" value="UPF0276 PROTEIN HI_1600"/>
    <property type="match status" value="1"/>
</dbReference>
<dbReference type="RefSeq" id="WP_425305021.1">
    <property type="nucleotide sequence ID" value="NZ_LT670817.1"/>
</dbReference>
<evidence type="ECO:0000313" key="2">
    <source>
        <dbReference type="EMBL" id="SHH51936.1"/>
    </source>
</evidence>
<dbReference type="Pfam" id="PF05114">
    <property type="entry name" value="MbnB_TglH_ChrH"/>
    <property type="match status" value="1"/>
</dbReference>
<dbReference type="SUPFAM" id="SSF51658">
    <property type="entry name" value="Xylose isomerase-like"/>
    <property type="match status" value="1"/>
</dbReference>
<sequence>MSIVPNLPACTGVGFKPAHFRDILAAPQPLGFFEVHAENYMGAGGPPHAQLGALRERYALSVHGVGLSIGSMEPLNRDHLMRLKLLCERYAPESFSEHLAWSSHNDVYLNDLLPLPYTQQTLARVAEHIDEVQTALGREMLLENPSTYIRFSESTIPEVDFLTEVSKRTGCGLLLDINNVFVSAKNHGTQPLTYLDSFPFDQVKEIHLGGHDEEVDDVGAPLLIDTHASPIAEAVWTLYAHVIARAGALPTLIEWDNDVPDWPTLRAEAVTAQDILSDASCASAAREGPCSHGSRHPLRMRC</sequence>
<dbReference type="InterPro" id="IPR007801">
    <property type="entry name" value="MbnB/TglH/ChrH"/>
</dbReference>
<reference evidence="2 3" key="1">
    <citation type="submission" date="2016-11" db="EMBL/GenBank/DDBJ databases">
        <authorList>
            <person name="Jaros S."/>
            <person name="Januszkiewicz K."/>
            <person name="Wedrychowicz H."/>
        </authorList>
    </citation>
    <scope>NUCLEOTIDE SEQUENCE [LARGE SCALE GENOMIC DNA]</scope>
    <source>
        <strain evidence="2 3">GAS138</strain>
    </source>
</reference>
<protein>
    <recommendedName>
        <fullName evidence="1">UPF0276 protein SAMN05443248_5082</fullName>
    </recommendedName>
</protein>
<gene>
    <name evidence="2" type="ORF">SAMN05443248_5082</name>
</gene>
<comment type="similarity">
    <text evidence="1">Belongs to the UPF0276 family.</text>
</comment>
<dbReference type="AlphaFoldDB" id="A0A1M5TMP9"/>
<dbReference type="HAMAP" id="MF_00697">
    <property type="entry name" value="UPF0276"/>
    <property type="match status" value="1"/>
</dbReference>
<dbReference type="NCBIfam" id="NF003818">
    <property type="entry name" value="PRK05409.1"/>
    <property type="match status" value="1"/>
</dbReference>
<dbReference type="PANTHER" id="PTHR42194">
    <property type="entry name" value="UPF0276 PROTEIN HI_1600"/>
    <property type="match status" value="1"/>
</dbReference>
<dbReference type="Proteomes" id="UP000189796">
    <property type="component" value="Chromosome I"/>
</dbReference>
<dbReference type="Gene3D" id="3.20.20.150">
    <property type="entry name" value="Divalent-metal-dependent TIM barrel enzymes"/>
    <property type="match status" value="1"/>
</dbReference>
<organism evidence="2 3">
    <name type="scientific">Bradyrhizobium erythrophlei</name>
    <dbReference type="NCBI Taxonomy" id="1437360"/>
    <lineage>
        <taxon>Bacteria</taxon>
        <taxon>Pseudomonadati</taxon>
        <taxon>Pseudomonadota</taxon>
        <taxon>Alphaproteobacteria</taxon>
        <taxon>Hyphomicrobiales</taxon>
        <taxon>Nitrobacteraceae</taxon>
        <taxon>Bradyrhizobium</taxon>
    </lineage>
</organism>
<proteinExistence type="inferred from homology"/>